<dbReference type="InterPro" id="IPR009029">
    <property type="entry name" value="HMG_CoA_Rdtase_sub-bd_dom_sf"/>
</dbReference>
<sequence length="406" mass="41424">MTDPTVEDLLERVRDGDVRLHELDDHVDAGTAATVRRRLVADESGADLDAVGEYAFDAAAADPNIDNMIGGVEVPLGVAGPVAVDGGAFDGDRYLPMATTEGALVASVNRGCSVIDAAGGATARVTKSAMTRAPVFRVADVAEAEALVEWVRDNEPALREAAESTTSHGELRGVTPYVVGNNVYLRFRFDTKDAMGMNMVTIATGEACDVVEAETDADLVALSGNLCSDKKPAAVNAVEGRGRSVTADVEVPREVVEDRLHTTPEAMAEINTRKNHVGSAKAGSLGFNAHVANAVAAMFLATGQDAAQVVEGSNAITTAEATADGDLYVSVSLASLEVGTVGGGTKLPTQAAGLEVLGVRGGGDPAGSNADALAEAIAVGALAGELSLLAALGSRHLASAHADLGR</sequence>
<dbReference type="SUPFAM" id="SSF55035">
    <property type="entry name" value="NAD-binding domain of HMG-CoA reductase"/>
    <property type="match status" value="1"/>
</dbReference>
<evidence type="ECO:0000313" key="7">
    <source>
        <dbReference type="Proteomes" id="UP000216308"/>
    </source>
</evidence>
<dbReference type="InterPro" id="IPR004554">
    <property type="entry name" value="HMG_CoA_Rdtase_eu_arc"/>
</dbReference>
<dbReference type="Gene3D" id="3.90.770.10">
    <property type="entry name" value="3-hydroxy-3-methylglutaryl-coenzyme A Reductase, Chain A, domain 2"/>
    <property type="match status" value="1"/>
</dbReference>
<dbReference type="PANTHER" id="PTHR10572">
    <property type="entry name" value="3-HYDROXY-3-METHYLGLUTARYL-COENZYME A REDUCTASE"/>
    <property type="match status" value="1"/>
</dbReference>
<dbReference type="PANTHER" id="PTHR10572:SF24">
    <property type="entry name" value="3-HYDROXY-3-METHYLGLUTARYL-COENZYME A REDUCTASE"/>
    <property type="match status" value="1"/>
</dbReference>
<dbReference type="PROSITE" id="PS00318">
    <property type="entry name" value="HMG_COA_REDUCTASE_2"/>
    <property type="match status" value="1"/>
</dbReference>
<evidence type="ECO:0000256" key="3">
    <source>
        <dbReference type="ARBA" id="ARBA00023002"/>
    </source>
</evidence>
<keyword evidence="7" id="KW-1185">Reference proteome</keyword>
<dbReference type="PRINTS" id="PR00071">
    <property type="entry name" value="HMGCOARDTASE"/>
</dbReference>
<dbReference type="OrthoDB" id="10981at2157"/>
<comment type="catalytic activity">
    <reaction evidence="4 5">
        <text>(R)-mevalonate + 2 NADP(+) + CoA = (3S)-3-hydroxy-3-methylglutaryl-CoA + 2 NADPH + 2 H(+)</text>
        <dbReference type="Rhea" id="RHEA:15989"/>
        <dbReference type="ChEBI" id="CHEBI:15378"/>
        <dbReference type="ChEBI" id="CHEBI:36464"/>
        <dbReference type="ChEBI" id="CHEBI:43074"/>
        <dbReference type="ChEBI" id="CHEBI:57287"/>
        <dbReference type="ChEBI" id="CHEBI:57783"/>
        <dbReference type="ChEBI" id="CHEBI:58349"/>
        <dbReference type="EC" id="1.1.1.34"/>
    </reaction>
</comment>
<dbReference type="Pfam" id="PF00368">
    <property type="entry name" value="HMG-CoA_red"/>
    <property type="match status" value="1"/>
</dbReference>
<dbReference type="FunFam" id="3.30.70.420:FF:000001">
    <property type="entry name" value="3-hydroxy-3-methylglutaryl coenzyme A reductase"/>
    <property type="match status" value="1"/>
</dbReference>
<dbReference type="PROSITE" id="PS00066">
    <property type="entry name" value="HMG_COA_REDUCTASE_1"/>
    <property type="match status" value="1"/>
</dbReference>
<dbReference type="GO" id="GO:0008299">
    <property type="term" value="P:isoprenoid biosynthetic process"/>
    <property type="evidence" value="ECO:0007669"/>
    <property type="project" value="InterPro"/>
</dbReference>
<dbReference type="PROSITE" id="PS50065">
    <property type="entry name" value="HMG_COA_REDUCTASE_4"/>
    <property type="match status" value="1"/>
</dbReference>
<evidence type="ECO:0000256" key="1">
    <source>
        <dbReference type="ARBA" id="ARBA00007661"/>
    </source>
</evidence>
<dbReference type="InterPro" id="IPR023076">
    <property type="entry name" value="HMG_CoA_Rdtase_CS"/>
</dbReference>
<dbReference type="SUPFAM" id="SSF56542">
    <property type="entry name" value="Substrate-binding domain of HMG-CoA reductase"/>
    <property type="match status" value="1"/>
</dbReference>
<evidence type="ECO:0000256" key="4">
    <source>
        <dbReference type="ARBA" id="ARBA00049903"/>
    </source>
</evidence>
<dbReference type="AlphaFoldDB" id="A0A256IJZ3"/>
<comment type="similarity">
    <text evidence="1 5">Belongs to the HMG-CoA reductase family.</text>
</comment>
<gene>
    <name evidence="6" type="ORF">DJ70_07215</name>
</gene>
<comment type="pathway">
    <text evidence="5">Metabolic intermediate biosynthesis; (R)-mevalonate biosynthesis; (R)-mevalonate from acetyl-CoA: step 3/3.</text>
</comment>
<comment type="caution">
    <text evidence="6">The sequence shown here is derived from an EMBL/GenBank/DDBJ whole genome shotgun (WGS) entry which is preliminary data.</text>
</comment>
<dbReference type="GO" id="GO:0004420">
    <property type="term" value="F:hydroxymethylglutaryl-CoA reductase (NADPH) activity"/>
    <property type="evidence" value="ECO:0007669"/>
    <property type="project" value="UniProtKB-EC"/>
</dbReference>
<dbReference type="RefSeq" id="WP_094531498.1">
    <property type="nucleotide sequence ID" value="NZ_NHPJ01000075.1"/>
</dbReference>
<dbReference type="InterPro" id="IPR023074">
    <property type="entry name" value="HMG_CoA_Rdtase_cat_sf"/>
</dbReference>
<dbReference type="EC" id="1.1.1.34" evidence="5"/>
<dbReference type="GO" id="GO:0016126">
    <property type="term" value="P:sterol biosynthetic process"/>
    <property type="evidence" value="ECO:0007669"/>
    <property type="project" value="TreeGrafter"/>
</dbReference>
<evidence type="ECO:0000256" key="2">
    <source>
        <dbReference type="ARBA" id="ARBA00022857"/>
    </source>
</evidence>
<dbReference type="GO" id="GO:0015936">
    <property type="term" value="P:coenzyme A metabolic process"/>
    <property type="evidence" value="ECO:0007669"/>
    <property type="project" value="InterPro"/>
</dbReference>
<evidence type="ECO:0000256" key="5">
    <source>
        <dbReference type="RuleBase" id="RU361219"/>
    </source>
</evidence>
<dbReference type="InterPro" id="IPR002202">
    <property type="entry name" value="HMG_CoA_Rdtase"/>
</dbReference>
<dbReference type="CDD" id="cd00643">
    <property type="entry name" value="HMG-CoA_reductase_classI"/>
    <property type="match status" value="1"/>
</dbReference>
<dbReference type="InterPro" id="IPR009023">
    <property type="entry name" value="HMG_CoA_Rdtase_NAD(P)-bd_sf"/>
</dbReference>
<accession>A0A256IJZ3</accession>
<name>A0A256IJZ3_9EURY</name>
<dbReference type="UniPathway" id="UPA00058">
    <property type="reaction ID" value="UER00103"/>
</dbReference>
<dbReference type="Gene3D" id="3.30.70.420">
    <property type="entry name" value="Hydroxymethylglutaryl-CoA reductase, class I/II, NAD/NADP-binding domain"/>
    <property type="match status" value="1"/>
</dbReference>
<evidence type="ECO:0000313" key="6">
    <source>
        <dbReference type="EMBL" id="OYR56878.1"/>
    </source>
</evidence>
<protein>
    <recommendedName>
        <fullName evidence="5">3-hydroxy-3-methylglutaryl coenzyme A reductase</fullName>
        <shortName evidence="5">HMG-CoA reductase</shortName>
        <ecNumber evidence="5">1.1.1.34</ecNumber>
    </recommendedName>
</protein>
<organism evidence="6 7">
    <name type="scientific">Halorubrum halodurans</name>
    <dbReference type="NCBI Taxonomy" id="1383851"/>
    <lineage>
        <taxon>Archaea</taxon>
        <taxon>Methanobacteriati</taxon>
        <taxon>Methanobacteriota</taxon>
        <taxon>Stenosarchaea group</taxon>
        <taxon>Halobacteria</taxon>
        <taxon>Halobacteriales</taxon>
        <taxon>Haloferacaceae</taxon>
        <taxon>Halorubrum</taxon>
    </lineage>
</organism>
<dbReference type="NCBIfam" id="TIGR00533">
    <property type="entry name" value="HMG_CoA_R_NADP"/>
    <property type="match status" value="1"/>
</dbReference>
<dbReference type="EMBL" id="NHPJ01000075">
    <property type="protein sequence ID" value="OYR56878.1"/>
    <property type="molecule type" value="Genomic_DNA"/>
</dbReference>
<keyword evidence="3 5" id="KW-0560">Oxidoreductase</keyword>
<keyword evidence="2 5" id="KW-0521">NADP</keyword>
<proteinExistence type="inferred from homology"/>
<dbReference type="Proteomes" id="UP000216308">
    <property type="component" value="Unassembled WGS sequence"/>
</dbReference>
<reference evidence="6 7" key="1">
    <citation type="journal article" date="2014" name="Front. Microbiol.">
        <title>Population and genomic analysis of the genus Halorubrum.</title>
        <authorList>
            <person name="Fullmer M.S."/>
            <person name="Soucy S.M."/>
            <person name="Swithers K.S."/>
            <person name="Makkay A.M."/>
            <person name="Wheeler R."/>
            <person name="Ventosa A."/>
            <person name="Gogarten J.P."/>
            <person name="Papke R.T."/>
        </authorList>
    </citation>
    <scope>NUCLEOTIDE SEQUENCE [LARGE SCALE GENOMIC DNA]</scope>
    <source>
        <strain evidence="6 7">Cb34</strain>
    </source>
</reference>